<name>A0A1A9UEE3_GLOAU</name>
<organism evidence="1 2">
    <name type="scientific">Glossina austeni</name>
    <name type="common">Savannah tsetse fly</name>
    <dbReference type="NCBI Taxonomy" id="7395"/>
    <lineage>
        <taxon>Eukaryota</taxon>
        <taxon>Metazoa</taxon>
        <taxon>Ecdysozoa</taxon>
        <taxon>Arthropoda</taxon>
        <taxon>Hexapoda</taxon>
        <taxon>Insecta</taxon>
        <taxon>Pterygota</taxon>
        <taxon>Neoptera</taxon>
        <taxon>Endopterygota</taxon>
        <taxon>Diptera</taxon>
        <taxon>Brachycera</taxon>
        <taxon>Muscomorpha</taxon>
        <taxon>Hippoboscoidea</taxon>
        <taxon>Glossinidae</taxon>
        <taxon>Glossina</taxon>
    </lineage>
</organism>
<accession>A0A1A9UEE3</accession>
<dbReference type="AlphaFoldDB" id="A0A1A9UEE3"/>
<keyword evidence="2" id="KW-1185">Reference proteome</keyword>
<sequence length="197" mass="23452">MSSNLFVNERQGRLVQNSMQRIKNALKFLKYIHFIDIIMLAIKFLIKLCKLKTINVSINKFSDFIKFCVSFKFLDLFMPYALYILDIHLCSFLKYKQQCIYNLKTDFKCVLQLKNNTKCIKNTNQCHRELIHLSDHYYLWSLRRKEILPHIDNMSAVCRLRERALHVTHTCAVFNYKMKLTAVHDYEPLLGTSAMRT</sequence>
<protein>
    <submittedName>
        <fullName evidence="1">Uncharacterized protein</fullName>
    </submittedName>
</protein>
<reference evidence="1" key="1">
    <citation type="submission" date="2020-05" db="UniProtKB">
        <authorList>
            <consortium name="EnsemblMetazoa"/>
        </authorList>
    </citation>
    <scope>IDENTIFICATION</scope>
    <source>
        <strain evidence="1">TTRI</strain>
    </source>
</reference>
<dbReference type="EnsemblMetazoa" id="GAUT002054-RA">
    <property type="protein sequence ID" value="GAUT002054-PA"/>
    <property type="gene ID" value="GAUT002054"/>
</dbReference>
<evidence type="ECO:0000313" key="1">
    <source>
        <dbReference type="EnsemblMetazoa" id="GAUT002054-PA"/>
    </source>
</evidence>
<dbReference type="VEuPathDB" id="VectorBase:GAUT002054"/>
<evidence type="ECO:0000313" key="2">
    <source>
        <dbReference type="Proteomes" id="UP000078200"/>
    </source>
</evidence>
<dbReference type="Proteomes" id="UP000078200">
    <property type="component" value="Unassembled WGS sequence"/>
</dbReference>
<proteinExistence type="predicted"/>